<dbReference type="PANTHER" id="PTHR40469">
    <property type="entry name" value="SECRETED GLYCOSYL HYDROLASE"/>
    <property type="match status" value="1"/>
</dbReference>
<dbReference type="SUPFAM" id="SSF52317">
    <property type="entry name" value="Class I glutamine amidotransferase-like"/>
    <property type="match status" value="1"/>
</dbReference>
<keyword evidence="3" id="KW-1185">Reference proteome</keyword>
<dbReference type="Gene3D" id="3.40.50.880">
    <property type="match status" value="1"/>
</dbReference>
<proteinExistence type="predicted"/>
<dbReference type="Pfam" id="PF06283">
    <property type="entry name" value="ThuA"/>
    <property type="match status" value="1"/>
</dbReference>
<feature type="domain" description="ThuA-like" evidence="1">
    <location>
        <begin position="3"/>
        <end position="212"/>
    </location>
</feature>
<accession>A0A146GA14</accession>
<dbReference type="Proteomes" id="UP000076023">
    <property type="component" value="Unassembled WGS sequence"/>
</dbReference>
<organism evidence="2 3">
    <name type="scientific">Terrimicrobium sacchariphilum</name>
    <dbReference type="NCBI Taxonomy" id="690879"/>
    <lineage>
        <taxon>Bacteria</taxon>
        <taxon>Pseudomonadati</taxon>
        <taxon>Verrucomicrobiota</taxon>
        <taxon>Terrimicrobiia</taxon>
        <taxon>Terrimicrobiales</taxon>
        <taxon>Terrimicrobiaceae</taxon>
        <taxon>Terrimicrobium</taxon>
    </lineage>
</organism>
<dbReference type="AlphaFoldDB" id="A0A146GA14"/>
<reference evidence="3" key="1">
    <citation type="journal article" date="2017" name="Genome Announc.">
        <title>Draft Genome Sequence of Terrimicrobium sacchariphilum NM-5T, a Facultative Anaerobic Soil Bacterium of the Class Spartobacteria.</title>
        <authorList>
            <person name="Qiu Y.L."/>
            <person name="Tourlousse D.M."/>
            <person name="Matsuura N."/>
            <person name="Ohashi A."/>
            <person name="Sekiguchi Y."/>
        </authorList>
    </citation>
    <scope>NUCLEOTIDE SEQUENCE [LARGE SCALE GENOMIC DNA]</scope>
    <source>
        <strain evidence="3">NM-5</strain>
    </source>
</reference>
<evidence type="ECO:0000313" key="3">
    <source>
        <dbReference type="Proteomes" id="UP000076023"/>
    </source>
</evidence>
<dbReference type="InParanoid" id="A0A146GA14"/>
<name>A0A146GA14_TERSA</name>
<dbReference type="InterPro" id="IPR029010">
    <property type="entry name" value="ThuA-like"/>
</dbReference>
<dbReference type="STRING" id="690879.TSACC_22914"/>
<dbReference type="RefSeq" id="WP_075080115.1">
    <property type="nucleotide sequence ID" value="NZ_BDCO01000002.1"/>
</dbReference>
<dbReference type="OrthoDB" id="9785923at2"/>
<protein>
    <recommendedName>
        <fullName evidence="1">ThuA-like domain-containing protein</fullName>
    </recommendedName>
</protein>
<sequence length="215" mass="23522">MKRALIIYGGWEGHEPEKTAAIAAEDLRAAEFAVELSTTLEVLADAEALQAYDLIVPNWTMGSLTDSQENALLGAIKSGVGLGGFHGGMGDAFRGNPTYQYAVGGQWVAHPDNITDYTVQITKPSDPIVAGLADFAVHSEQYYMHVDPSNEVLATTVFHPKSDPWVDGTVMPVVWKRRYGLGRVFYSSIGHTAKEFEIPEVREITRRGLLWAARG</sequence>
<comment type="caution">
    <text evidence="2">The sequence shown here is derived from an EMBL/GenBank/DDBJ whole genome shotgun (WGS) entry which is preliminary data.</text>
</comment>
<dbReference type="EMBL" id="BDCO01000002">
    <property type="protein sequence ID" value="GAT34489.1"/>
    <property type="molecule type" value="Genomic_DNA"/>
</dbReference>
<dbReference type="InterPro" id="IPR029062">
    <property type="entry name" value="Class_I_gatase-like"/>
</dbReference>
<evidence type="ECO:0000259" key="1">
    <source>
        <dbReference type="Pfam" id="PF06283"/>
    </source>
</evidence>
<gene>
    <name evidence="2" type="ORF">TSACC_22914</name>
</gene>
<evidence type="ECO:0000313" key="2">
    <source>
        <dbReference type="EMBL" id="GAT34489.1"/>
    </source>
</evidence>
<dbReference type="PANTHER" id="PTHR40469:SF2">
    <property type="entry name" value="GALACTOSE-BINDING DOMAIN-LIKE SUPERFAMILY PROTEIN"/>
    <property type="match status" value="1"/>
</dbReference>